<dbReference type="InterPro" id="IPR000719">
    <property type="entry name" value="Prot_kinase_dom"/>
</dbReference>
<reference evidence="10" key="2">
    <citation type="submission" date="2017-07" db="EMBL/GenBank/DDBJ databases">
        <title>WGS assembly of Populus trichocarpa.</title>
        <authorList>
            <person name="Tuskan G."/>
            <person name="Difazio S."/>
            <person name="Jansson S."/>
            <person name="Bohlmann J."/>
            <person name="Grigoriev I."/>
            <person name="Hellsten U."/>
            <person name="Putnam N."/>
            <person name="Ralph S."/>
            <person name="Rombauts S."/>
            <person name="Salamov A."/>
            <person name="Schein J."/>
            <person name="Sterck L."/>
            <person name="Aerts A."/>
            <person name="Bhalerao R."/>
            <person name="Bhalerao R."/>
            <person name="Blaudez D."/>
            <person name="Boerjan W."/>
            <person name="Brun A."/>
            <person name="Brunner A."/>
            <person name="Busov V."/>
            <person name="Campbell M."/>
            <person name="Carlson J."/>
            <person name="Chalot M."/>
            <person name="Chapman J."/>
            <person name="Chen G."/>
            <person name="Cooper D."/>
            <person name="Coutinho P."/>
            <person name="Couturier J."/>
            <person name="Covert S."/>
            <person name="Cronk Q."/>
            <person name="Cunningham R."/>
            <person name="Davis J."/>
            <person name="Degroeve S."/>
            <person name="Dejardin A."/>
            <person name="Depamphilis C."/>
            <person name="Detter J."/>
            <person name="Dirks B."/>
            <person name="Dubchak I."/>
            <person name="Duplessis S."/>
            <person name="Ehlting J."/>
            <person name="Ellis B."/>
            <person name="Gendler K."/>
            <person name="Goodstein D."/>
            <person name="Gribskov M."/>
            <person name="Grimwood J."/>
            <person name="Groover A."/>
            <person name="Gunter L."/>
            <person name="Hamberger B."/>
            <person name="Heinze B."/>
            <person name="Helariutta Y."/>
            <person name="Henrissat B."/>
            <person name="Holligan D."/>
            <person name="Holt R."/>
            <person name="Huang W."/>
            <person name="Islam-Faridi N."/>
            <person name="Jones S."/>
            <person name="Jones-Rhoades M."/>
            <person name="Jorgensen R."/>
            <person name="Joshi C."/>
            <person name="Kangasjarvi J."/>
            <person name="Karlsson J."/>
            <person name="Kelleher C."/>
            <person name="Kirkpatrick R."/>
            <person name="Kirst M."/>
            <person name="Kohler A."/>
            <person name="Kalluri U."/>
            <person name="Larimer F."/>
            <person name="Leebens-Mack J."/>
            <person name="Leple J."/>
            <person name="Locascio P."/>
            <person name="Lou Y."/>
            <person name="Lucas S."/>
            <person name="Martin F."/>
            <person name="Montanini B."/>
            <person name="Napoli C."/>
            <person name="Nelson D."/>
            <person name="Nelson C."/>
            <person name="Nieminen K."/>
            <person name="Nilsson O."/>
            <person name="Pereda V."/>
            <person name="Peter G."/>
            <person name="Philippe R."/>
            <person name="Pilate G."/>
            <person name="Poliakov A."/>
            <person name="Razumovskaya J."/>
            <person name="Richardson P."/>
            <person name="Rinaldi C."/>
            <person name="Ritland K."/>
            <person name="Rouze P."/>
            <person name="Ryaboy D."/>
            <person name="Schmutz J."/>
            <person name="Schrader J."/>
            <person name="Segerman B."/>
            <person name="Shin H."/>
            <person name="Siddiqui A."/>
            <person name="Sterky F."/>
            <person name="Terry A."/>
            <person name="Tsai C."/>
            <person name="Uberbacher E."/>
            <person name="Unneberg P."/>
            <person name="Vahala J."/>
            <person name="Wall K."/>
            <person name="Wessler S."/>
            <person name="Yang G."/>
            <person name="Yin T."/>
            <person name="Douglas C."/>
            <person name="Marra M."/>
            <person name="Sandberg G."/>
            <person name="Van De Peer Y."/>
            <person name="Rokhsar D."/>
        </authorList>
    </citation>
    <scope>NUCLEOTIDE SEQUENCE</scope>
    <source>
        <strain evidence="10">Nisqually-1</strain>
    </source>
</reference>
<evidence type="ECO:0000259" key="9">
    <source>
        <dbReference type="PROSITE" id="PS50011"/>
    </source>
</evidence>
<dbReference type="GO" id="GO:0030247">
    <property type="term" value="F:polysaccharide binding"/>
    <property type="evidence" value="ECO:0007669"/>
    <property type="project" value="InterPro"/>
</dbReference>
<dbReference type="ExpressionAtlas" id="A0A2K1R6B5">
    <property type="expression patterns" value="baseline and differential"/>
</dbReference>
<dbReference type="GO" id="GO:0016020">
    <property type="term" value="C:membrane"/>
    <property type="evidence" value="ECO:0007669"/>
    <property type="project" value="UniProtKB-SubCell"/>
</dbReference>
<dbReference type="Gene3D" id="1.10.510.10">
    <property type="entry name" value="Transferase(Phosphotransferase) domain 1"/>
    <property type="match status" value="1"/>
</dbReference>
<dbReference type="InterPro" id="IPR025287">
    <property type="entry name" value="WAK_GUB"/>
</dbReference>
<keyword evidence="3" id="KW-0732">Signal</keyword>
<dbReference type="GO" id="GO:0004674">
    <property type="term" value="F:protein serine/threonine kinase activity"/>
    <property type="evidence" value="ECO:0007669"/>
    <property type="project" value="UniProtKB-EC"/>
</dbReference>
<dbReference type="Pfam" id="PF00069">
    <property type="entry name" value="Pkinase"/>
    <property type="match status" value="1"/>
</dbReference>
<keyword evidence="6" id="KW-0325">Glycoprotein</keyword>
<dbReference type="PANTHER" id="PTHR46008:SF20">
    <property type="entry name" value="PROTEIN KINASE DOMAIN-CONTAINING PROTEIN"/>
    <property type="match status" value="1"/>
</dbReference>
<dbReference type="Pfam" id="PF14380">
    <property type="entry name" value="WAK_assoc"/>
    <property type="match status" value="1"/>
</dbReference>
<comment type="catalytic activity">
    <reaction evidence="7">
        <text>L-threonyl-[protein] + ATP = O-phospho-L-threonyl-[protein] + ADP + H(+)</text>
        <dbReference type="Rhea" id="RHEA:46608"/>
        <dbReference type="Rhea" id="RHEA-COMP:11060"/>
        <dbReference type="Rhea" id="RHEA-COMP:11605"/>
        <dbReference type="ChEBI" id="CHEBI:15378"/>
        <dbReference type="ChEBI" id="CHEBI:30013"/>
        <dbReference type="ChEBI" id="CHEBI:30616"/>
        <dbReference type="ChEBI" id="CHEBI:61977"/>
        <dbReference type="ChEBI" id="CHEBI:456216"/>
        <dbReference type="EC" id="2.7.11.1"/>
    </reaction>
</comment>
<evidence type="ECO:0000256" key="6">
    <source>
        <dbReference type="ARBA" id="ARBA00023180"/>
    </source>
</evidence>
<accession>A0A2K1R6B5</accession>
<comment type="subcellular location">
    <subcellularLocation>
        <location evidence="1">Membrane</location>
        <topology evidence="1">Single-pass membrane protein</topology>
    </subcellularLocation>
</comment>
<organism evidence="10">
    <name type="scientific">Populus trichocarpa</name>
    <name type="common">Western balsam poplar</name>
    <name type="synonym">Populus balsamifera subsp. trichocarpa</name>
    <dbReference type="NCBI Taxonomy" id="3694"/>
    <lineage>
        <taxon>Eukaryota</taxon>
        <taxon>Viridiplantae</taxon>
        <taxon>Streptophyta</taxon>
        <taxon>Embryophyta</taxon>
        <taxon>Tracheophyta</taxon>
        <taxon>Spermatophyta</taxon>
        <taxon>Magnoliopsida</taxon>
        <taxon>eudicotyledons</taxon>
        <taxon>Gunneridae</taxon>
        <taxon>Pentapetalae</taxon>
        <taxon>rosids</taxon>
        <taxon>fabids</taxon>
        <taxon>Malpighiales</taxon>
        <taxon>Salicaceae</taxon>
        <taxon>Saliceae</taxon>
        <taxon>Populus</taxon>
    </lineage>
</organism>
<keyword evidence="5" id="KW-0067">ATP-binding</keyword>
<dbReference type="SUPFAM" id="SSF56112">
    <property type="entry name" value="Protein kinase-like (PK-like)"/>
    <property type="match status" value="1"/>
</dbReference>
<dbReference type="InParanoid" id="A0A2K1R6B5"/>
<evidence type="ECO:0000256" key="1">
    <source>
        <dbReference type="ARBA" id="ARBA00004167"/>
    </source>
</evidence>
<dbReference type="EC" id="2.7.11.1" evidence="2"/>
<keyword evidence="4" id="KW-0547">Nucleotide-binding</keyword>
<dbReference type="EMBL" id="KZ623438">
    <property type="protein sequence ID" value="PNS22811.1"/>
    <property type="molecule type" value="Genomic_DNA"/>
</dbReference>
<evidence type="ECO:0000256" key="7">
    <source>
        <dbReference type="ARBA" id="ARBA00047899"/>
    </source>
</evidence>
<gene>
    <name evidence="10" type="ORF">POPTR_T112900</name>
</gene>
<dbReference type="Pfam" id="PF13947">
    <property type="entry name" value="GUB_WAK_bind"/>
    <property type="match status" value="2"/>
</dbReference>
<proteinExistence type="predicted"/>
<dbReference type="PANTHER" id="PTHR46008">
    <property type="entry name" value="LEAF RUST 10 DISEASE-RESISTANCE LOCUS RECEPTOR-LIKE PROTEIN KINASE-LIKE 1.4"/>
    <property type="match status" value="1"/>
</dbReference>
<comment type="catalytic activity">
    <reaction evidence="8">
        <text>L-seryl-[protein] + ATP = O-phospho-L-seryl-[protein] + ADP + H(+)</text>
        <dbReference type="Rhea" id="RHEA:17989"/>
        <dbReference type="Rhea" id="RHEA-COMP:9863"/>
        <dbReference type="Rhea" id="RHEA-COMP:11604"/>
        <dbReference type="ChEBI" id="CHEBI:15378"/>
        <dbReference type="ChEBI" id="CHEBI:29999"/>
        <dbReference type="ChEBI" id="CHEBI:30616"/>
        <dbReference type="ChEBI" id="CHEBI:83421"/>
        <dbReference type="ChEBI" id="CHEBI:456216"/>
        <dbReference type="EC" id="2.7.11.1"/>
    </reaction>
</comment>
<dbReference type="InterPro" id="IPR011009">
    <property type="entry name" value="Kinase-like_dom_sf"/>
</dbReference>
<dbReference type="PROSITE" id="PS50011">
    <property type="entry name" value="PROTEIN_KINASE_DOM"/>
    <property type="match status" value="1"/>
</dbReference>
<sequence>MVARLSLYQHHPIITTVFSVLIIPVSTSYGDDDKDYTDCEKPFSCGLLPELSYPFWGGDRPEVCGHKGFKLKCEEGQLPIIASDTLELRLLNLKQSSRLMALQLVNFQEYICPTQIKTNSSSGSDIHIFGYDLSLQNLNLLYNCSIPSSTVNRISICNGYTGSSFYGNDDILANSGLDVMQCSMRIRIPIAKSFGELLVGDRPELEEVLGERFNVSYEYDQGPSICEGCMASRGICGTNMTHPDKEFMCLCRDQPYAFVCQALQMDPNNSFAFRKLLSIYNCVFLFTYLATQTVSQDPKLKSCEPKNCGAGPNISYPFWLSQEQESFCGYPNFMLTCSDKGPVLAISNDVYIIKSISYATNSMRVAKAAVYEETCPTPLHNIRLDRTFTISPGYTNLSFFYNCTSKPVDNYPLHNLSCATNSTHYSFADFHLEEREMHSIYSLNSCQDFANAPIHTYEDIGRLHTANYIEVLKMGNILLDNNFCVKVADFGLSRLFPTDVTHVSTAPQGTPGYVDPEYHECYQLTDKSDVYSFGVVLIELISSMPAVDISRHRHEINLSTMAINRIQSDSLNELVDPSLGFESDYAARKMIRAVAELAFQCLQNAKELRPSMEKVLQILKEIQSRDYNAEKAENINSPSDDVVLLKSGPIPPSPDTVTVTWMSTSSTPHASV</sequence>
<evidence type="ECO:0000256" key="3">
    <source>
        <dbReference type="ARBA" id="ARBA00022729"/>
    </source>
</evidence>
<evidence type="ECO:0000256" key="2">
    <source>
        <dbReference type="ARBA" id="ARBA00012513"/>
    </source>
</evidence>
<evidence type="ECO:0000313" key="10">
    <source>
        <dbReference type="EMBL" id="PNS22811.1"/>
    </source>
</evidence>
<dbReference type="InterPro" id="IPR032872">
    <property type="entry name" value="WAK_assoc_C"/>
</dbReference>
<evidence type="ECO:0000256" key="8">
    <source>
        <dbReference type="ARBA" id="ARBA00048679"/>
    </source>
</evidence>
<dbReference type="SMART" id="SM00220">
    <property type="entry name" value="S_TKc"/>
    <property type="match status" value="1"/>
</dbReference>
<evidence type="ECO:0000256" key="5">
    <source>
        <dbReference type="ARBA" id="ARBA00022840"/>
    </source>
</evidence>
<dbReference type="AlphaFoldDB" id="A0A2K1R6B5"/>
<feature type="domain" description="Protein kinase" evidence="9">
    <location>
        <begin position="320"/>
        <end position="622"/>
    </location>
</feature>
<reference evidence="10" key="1">
    <citation type="journal article" date="2006" name="Science">
        <title>The genome of black cottonwood, Populus trichocarpa (Torr. &amp; Gray).</title>
        <authorList>
            <person name="Tuskan G.A."/>
            <person name="Difazio S."/>
            <person name="Jansson S."/>
            <person name="Bohlmann J."/>
            <person name="Grigoriev I."/>
            <person name="Hellsten U."/>
            <person name="Putnam N."/>
            <person name="Ralph S."/>
            <person name="Rombauts S."/>
            <person name="Salamov A."/>
            <person name="Schein J."/>
            <person name="Sterck L."/>
            <person name="Aerts A."/>
            <person name="Bhalerao R.R."/>
            <person name="Bhalerao R.P."/>
            <person name="Blaudez D."/>
            <person name="Boerjan W."/>
            <person name="Brun A."/>
            <person name="Brunner A."/>
            <person name="Busov V."/>
            <person name="Campbell M."/>
            <person name="Carlson J."/>
            <person name="Chalot M."/>
            <person name="Chapman J."/>
            <person name="Chen G.L."/>
            <person name="Cooper D."/>
            <person name="Coutinho P.M."/>
            <person name="Couturier J."/>
            <person name="Covert S."/>
            <person name="Cronk Q."/>
            <person name="Cunningham R."/>
            <person name="Davis J."/>
            <person name="Degroeve S."/>
            <person name="Dejardin A."/>
            <person name="Depamphilis C."/>
            <person name="Detter J."/>
            <person name="Dirks B."/>
            <person name="Dubchak I."/>
            <person name="Duplessis S."/>
            <person name="Ehlting J."/>
            <person name="Ellis B."/>
            <person name="Gendler K."/>
            <person name="Goodstein D."/>
            <person name="Gribskov M."/>
            <person name="Grimwood J."/>
            <person name="Groover A."/>
            <person name="Gunter L."/>
            <person name="Hamberger B."/>
            <person name="Heinze B."/>
            <person name="Helariutta Y."/>
            <person name="Henrissat B."/>
            <person name="Holligan D."/>
            <person name="Holt R."/>
            <person name="Huang W."/>
            <person name="Islam-Faridi N."/>
            <person name="Jones S."/>
            <person name="Jones-Rhoades M."/>
            <person name="Jorgensen R."/>
            <person name="Joshi C."/>
            <person name="Kangasjarvi J."/>
            <person name="Karlsson J."/>
            <person name="Kelleher C."/>
            <person name="Kirkpatrick R."/>
            <person name="Kirst M."/>
            <person name="Kohler A."/>
            <person name="Kalluri U."/>
            <person name="Larimer F."/>
            <person name="Leebens-Mack J."/>
            <person name="Leple J.C."/>
            <person name="Locascio P."/>
            <person name="Lou Y."/>
            <person name="Lucas S."/>
            <person name="Martin F."/>
            <person name="Montanini B."/>
            <person name="Napoli C."/>
            <person name="Nelson D.R."/>
            <person name="Nelson C."/>
            <person name="Nieminen K."/>
            <person name="Nilsson O."/>
            <person name="Pereda V."/>
            <person name="Peter G."/>
            <person name="Philippe R."/>
            <person name="Pilate G."/>
            <person name="Poliakov A."/>
            <person name="Razumovskaya J."/>
            <person name="Richardson P."/>
            <person name="Rinaldi C."/>
            <person name="Ritland K."/>
            <person name="Rouze P."/>
            <person name="Ryaboy D."/>
            <person name="Schmutz J."/>
            <person name="Schrader J."/>
            <person name="Segerman B."/>
            <person name="Shin H."/>
            <person name="Siddiqui A."/>
            <person name="Sterky F."/>
            <person name="Terry A."/>
            <person name="Tsai C.J."/>
            <person name="Uberbacher E."/>
            <person name="Unneberg P."/>
            <person name="Vahala J."/>
            <person name="Wall K."/>
            <person name="Wessler S."/>
            <person name="Yang G."/>
            <person name="Yin T."/>
            <person name="Douglas C."/>
            <person name="Marra M."/>
            <person name="Sandberg G."/>
            <person name="Van de Peer Y."/>
            <person name="Rokhsar D."/>
        </authorList>
    </citation>
    <scope>NUCLEOTIDE SEQUENCE [LARGE SCALE GENOMIC DNA]</scope>
    <source>
        <strain evidence="10">Nisqually-1</strain>
    </source>
</reference>
<name>A0A2K1R6B5_POPTR</name>
<dbReference type="GO" id="GO:0005524">
    <property type="term" value="F:ATP binding"/>
    <property type="evidence" value="ECO:0007669"/>
    <property type="project" value="UniProtKB-KW"/>
</dbReference>
<evidence type="ECO:0000256" key="4">
    <source>
        <dbReference type="ARBA" id="ARBA00022741"/>
    </source>
</evidence>
<protein>
    <recommendedName>
        <fullName evidence="2">non-specific serine/threonine protein kinase</fullName>
        <ecNumber evidence="2">2.7.11.1</ecNumber>
    </recommendedName>
</protein>